<keyword evidence="6 15" id="KW-0436">Ligase</keyword>
<feature type="binding site" evidence="15">
    <location>
        <position position="464"/>
    </location>
    <ligand>
        <name>Mg(2+)</name>
        <dbReference type="ChEBI" id="CHEBI:18420"/>
        <note>shared with alpha subunit</note>
    </ligand>
</feature>
<comment type="subcellular location">
    <subcellularLocation>
        <location evidence="1 15">Cytoplasm</location>
    </subcellularLocation>
</comment>
<organism evidence="20 21">
    <name type="scientific">Candidatus Erwinia haradaeae</name>
    <dbReference type="NCBI Taxonomy" id="1922217"/>
    <lineage>
        <taxon>Bacteria</taxon>
        <taxon>Pseudomonadati</taxon>
        <taxon>Pseudomonadota</taxon>
        <taxon>Gammaproteobacteria</taxon>
        <taxon>Enterobacterales</taxon>
        <taxon>Erwiniaceae</taxon>
        <taxon>Erwinia</taxon>
    </lineage>
</organism>
<evidence type="ECO:0000256" key="13">
    <source>
        <dbReference type="ARBA" id="ARBA00023146"/>
    </source>
</evidence>
<dbReference type="Proteomes" id="UP000294368">
    <property type="component" value="Chromosome"/>
</dbReference>
<dbReference type="FunFam" id="3.30.930.10:FF:000022">
    <property type="entry name" value="Phenylalanine--tRNA ligase beta subunit"/>
    <property type="match status" value="1"/>
</dbReference>
<dbReference type="Pfam" id="PF03483">
    <property type="entry name" value="B3_4"/>
    <property type="match status" value="1"/>
</dbReference>
<keyword evidence="4 15" id="KW-0963">Cytoplasm</keyword>
<evidence type="ECO:0000256" key="1">
    <source>
        <dbReference type="ARBA" id="ARBA00004496"/>
    </source>
</evidence>
<dbReference type="GO" id="GO:0000287">
    <property type="term" value="F:magnesium ion binding"/>
    <property type="evidence" value="ECO:0007669"/>
    <property type="project" value="UniProtKB-UniRule"/>
</dbReference>
<keyword evidence="7 15" id="KW-0479">Metal-binding</keyword>
<dbReference type="GO" id="GO:0006432">
    <property type="term" value="P:phenylalanyl-tRNA aminoacylation"/>
    <property type="evidence" value="ECO:0007669"/>
    <property type="project" value="UniProtKB-UniRule"/>
</dbReference>
<reference evidence="20 21" key="1">
    <citation type="submission" date="2019-02" db="EMBL/GenBank/DDBJ databases">
        <authorList>
            <person name="Manzano-Marin A."/>
            <person name="Manzano-Marin A."/>
        </authorList>
    </citation>
    <scope>NUCLEOTIDE SEQUENCE [LARGE SCALE GENOMIC DNA]</scope>
    <source>
        <strain evidence="20 21">ErCikochiana</strain>
    </source>
</reference>
<dbReference type="InterPro" id="IPR036690">
    <property type="entry name" value="Fdx_antiC-bd_sf"/>
</dbReference>
<dbReference type="GO" id="GO:0009328">
    <property type="term" value="C:phenylalanine-tRNA ligase complex"/>
    <property type="evidence" value="ECO:0007669"/>
    <property type="project" value="TreeGrafter"/>
</dbReference>
<evidence type="ECO:0000256" key="15">
    <source>
        <dbReference type="HAMAP-Rule" id="MF_00283"/>
    </source>
</evidence>
<dbReference type="SUPFAM" id="SSF55681">
    <property type="entry name" value="Class II aaRS and biotin synthetases"/>
    <property type="match status" value="1"/>
</dbReference>
<dbReference type="PANTHER" id="PTHR10947:SF0">
    <property type="entry name" value="PHENYLALANINE--TRNA LIGASE BETA SUBUNIT"/>
    <property type="match status" value="1"/>
</dbReference>
<accession>A0A451D9D3</accession>
<comment type="subunit">
    <text evidence="3 15">Tetramer of two alpha and two beta subunits.</text>
</comment>
<dbReference type="SUPFAM" id="SSF54991">
    <property type="entry name" value="Anticodon-binding domain of PheRS"/>
    <property type="match status" value="1"/>
</dbReference>
<feature type="binding site" evidence="15">
    <location>
        <position position="465"/>
    </location>
    <ligand>
        <name>Mg(2+)</name>
        <dbReference type="ChEBI" id="CHEBI:18420"/>
        <note>shared with alpha subunit</note>
    </ligand>
</feature>
<feature type="binding site" evidence="15">
    <location>
        <position position="461"/>
    </location>
    <ligand>
        <name>Mg(2+)</name>
        <dbReference type="ChEBI" id="CHEBI:18420"/>
        <note>shared with alpha subunit</note>
    </ligand>
</feature>
<dbReference type="InterPro" id="IPR005146">
    <property type="entry name" value="B3/B4_tRNA-bd"/>
</dbReference>
<evidence type="ECO:0000256" key="7">
    <source>
        <dbReference type="ARBA" id="ARBA00022723"/>
    </source>
</evidence>
<dbReference type="SUPFAM" id="SSF46955">
    <property type="entry name" value="Putative DNA-binding domain"/>
    <property type="match status" value="1"/>
</dbReference>
<keyword evidence="5 16" id="KW-0820">tRNA-binding</keyword>
<dbReference type="InterPro" id="IPR004532">
    <property type="entry name" value="Phe-tRNA-ligase_IIc_bsu_bact"/>
</dbReference>
<dbReference type="Pfam" id="PF03147">
    <property type="entry name" value="FDX-ACB"/>
    <property type="match status" value="1"/>
</dbReference>
<dbReference type="Gene3D" id="3.50.40.10">
    <property type="entry name" value="Phenylalanyl-trna Synthetase, Chain B, domain 3"/>
    <property type="match status" value="1"/>
</dbReference>
<dbReference type="NCBIfam" id="TIGR00472">
    <property type="entry name" value="pheT_bact"/>
    <property type="match status" value="1"/>
</dbReference>
<evidence type="ECO:0000256" key="5">
    <source>
        <dbReference type="ARBA" id="ARBA00022555"/>
    </source>
</evidence>
<evidence type="ECO:0000256" key="11">
    <source>
        <dbReference type="ARBA" id="ARBA00022884"/>
    </source>
</evidence>
<dbReference type="SMART" id="SM00896">
    <property type="entry name" value="FDX-ACB"/>
    <property type="match status" value="1"/>
</dbReference>
<sequence length="797" mass="89076">MKFSEHWLREWVNPNMESLALCNTIAMAGLEVNHIELVSPPFHGVITGEVVQCVKHPLTDRLYLTTVNIGMDRSLSIICGASNCRQGMKVAVATVGTTLPNHDVIAVTLIQGERSEGILCSFSELGIKIDQKGIIELPSDTTIGIDLYQHLKLNDNIIEISVSPNRADCLSIMGIARDISAVTGIPLYAKAISPFRVNISDQVCIHIDVPQECPRYLGRAVRGVNMHIPTPLWMQERLRRSGIFAVNSVLDIVHYVLLELGQPMDVFDLKYIAGDVTIRHSQEGEVLSLIDKQVILEKNTLVIADKKKILALAGICSAHESSITAQTQNIFLGAAFFHPLDIAGCSHRYGLHTDVSHRFARGVDPELLYQAMERTTGLLLLICGGSPGALIDCTDKYRLPSPNIIFLSRSYLHRCMGCLIPDDIVIDILQRLGCNVSTRLSKKQWEVVTPSWRFDLSIEVDLVEEIMRIYGYHNIPNVLVPTSLFITQSSEKKFSLKRAKELLIDKGYQEVITYSFVNPTIQTLLHPGTESLKLIRPISLEMSVMRLSLWSGLLGAVIYNQNRQQSRIRFFESGLCFIPDKKAPLGVRQELMLAGVISGDRYNVHWDQVQREVDFYDLKGDIESLFDLMNQLVNVDFIRIANPALHPGQCAGLYINKDYVGCLGVIHPAIECKLGYKSRVILFELLWEKVSAFTLSCVTPIARFPVNHRDISVVVDESIPAGEIIKACKDIGEKHNIIDVNVVDVYRGGKIIEGFKSLTISVTVQGTSQTLEEKEITTIIDRCILVLKNRFNASLRR</sequence>
<dbReference type="InterPro" id="IPR012340">
    <property type="entry name" value="NA-bd_OB-fold"/>
</dbReference>
<evidence type="ECO:0000313" key="21">
    <source>
        <dbReference type="Proteomes" id="UP000294368"/>
    </source>
</evidence>
<keyword evidence="8 15" id="KW-0547">Nucleotide-binding</keyword>
<dbReference type="PROSITE" id="PS50886">
    <property type="entry name" value="TRBD"/>
    <property type="match status" value="1"/>
</dbReference>
<evidence type="ECO:0000256" key="12">
    <source>
        <dbReference type="ARBA" id="ARBA00022917"/>
    </source>
</evidence>
<evidence type="ECO:0000256" key="9">
    <source>
        <dbReference type="ARBA" id="ARBA00022840"/>
    </source>
</evidence>
<dbReference type="Pfam" id="PF01588">
    <property type="entry name" value="tRNA_bind"/>
    <property type="match status" value="1"/>
</dbReference>
<dbReference type="InterPro" id="IPR002547">
    <property type="entry name" value="tRNA-bd_dom"/>
</dbReference>
<keyword evidence="9 15" id="KW-0067">ATP-binding</keyword>
<dbReference type="Gene3D" id="3.30.56.10">
    <property type="match status" value="2"/>
</dbReference>
<dbReference type="Gene3D" id="3.30.70.380">
    <property type="entry name" value="Ferrodoxin-fold anticodon-binding domain"/>
    <property type="match status" value="1"/>
</dbReference>
<evidence type="ECO:0000259" key="17">
    <source>
        <dbReference type="PROSITE" id="PS50886"/>
    </source>
</evidence>
<evidence type="ECO:0000256" key="8">
    <source>
        <dbReference type="ARBA" id="ARBA00022741"/>
    </source>
</evidence>
<dbReference type="InterPro" id="IPR005147">
    <property type="entry name" value="tRNA_synthase_B5-dom"/>
</dbReference>
<dbReference type="PANTHER" id="PTHR10947">
    <property type="entry name" value="PHENYLALANYL-TRNA SYNTHETASE BETA CHAIN AND LEUCINE-RICH REPEAT-CONTAINING PROTEIN 47"/>
    <property type="match status" value="1"/>
</dbReference>
<evidence type="ECO:0000256" key="2">
    <source>
        <dbReference type="ARBA" id="ARBA00008653"/>
    </source>
</evidence>
<dbReference type="NCBIfam" id="NF045760">
    <property type="entry name" value="YtpR"/>
    <property type="match status" value="1"/>
</dbReference>
<comment type="similarity">
    <text evidence="2 15">Belongs to the phenylalanyl-tRNA synthetase beta subunit family. Type 1 subfamily.</text>
</comment>
<dbReference type="InterPro" id="IPR041616">
    <property type="entry name" value="PheRS_beta_core"/>
</dbReference>
<dbReference type="InterPro" id="IPR045060">
    <property type="entry name" value="Phe-tRNA-ligase_IIc_bsu"/>
</dbReference>
<evidence type="ECO:0000259" key="19">
    <source>
        <dbReference type="PROSITE" id="PS51483"/>
    </source>
</evidence>
<dbReference type="CDD" id="cd00769">
    <property type="entry name" value="PheRS_beta_core"/>
    <property type="match status" value="1"/>
</dbReference>
<evidence type="ECO:0000256" key="4">
    <source>
        <dbReference type="ARBA" id="ARBA00022490"/>
    </source>
</evidence>
<dbReference type="EMBL" id="LR217715">
    <property type="protein sequence ID" value="VFP82887.1"/>
    <property type="molecule type" value="Genomic_DNA"/>
</dbReference>
<dbReference type="EC" id="6.1.1.20" evidence="15"/>
<dbReference type="InterPro" id="IPR033714">
    <property type="entry name" value="tRNA_bind_bactPheRS"/>
</dbReference>
<protein>
    <recommendedName>
        <fullName evidence="15">Phenylalanine--tRNA ligase beta subunit</fullName>
        <ecNumber evidence="15">6.1.1.20</ecNumber>
    </recommendedName>
    <alternativeName>
        <fullName evidence="15">Phenylalanyl-tRNA synthetase beta subunit</fullName>
        <shortName evidence="15">PheRS</shortName>
    </alternativeName>
</protein>
<keyword evidence="13 15" id="KW-0030">Aminoacyl-tRNA synthetase</keyword>
<name>A0A451D9D3_9GAMM</name>
<evidence type="ECO:0000256" key="10">
    <source>
        <dbReference type="ARBA" id="ARBA00022842"/>
    </source>
</evidence>
<dbReference type="SMART" id="SM00873">
    <property type="entry name" value="B3_4"/>
    <property type="match status" value="1"/>
</dbReference>
<dbReference type="SUPFAM" id="SSF50249">
    <property type="entry name" value="Nucleic acid-binding proteins"/>
    <property type="match status" value="1"/>
</dbReference>
<dbReference type="InterPro" id="IPR005121">
    <property type="entry name" value="Fdx_antiC-bd"/>
</dbReference>
<dbReference type="Gene3D" id="2.40.50.140">
    <property type="entry name" value="Nucleic acid-binding proteins"/>
    <property type="match status" value="1"/>
</dbReference>
<dbReference type="PROSITE" id="PS51447">
    <property type="entry name" value="FDX_ACB"/>
    <property type="match status" value="1"/>
</dbReference>
<evidence type="ECO:0000259" key="18">
    <source>
        <dbReference type="PROSITE" id="PS51447"/>
    </source>
</evidence>
<evidence type="ECO:0000256" key="3">
    <source>
        <dbReference type="ARBA" id="ARBA00011209"/>
    </source>
</evidence>
<keyword evidence="10 15" id="KW-0460">Magnesium</keyword>
<dbReference type="SMART" id="SM00874">
    <property type="entry name" value="B5"/>
    <property type="match status" value="1"/>
</dbReference>
<dbReference type="FunFam" id="2.40.50.140:FF:000045">
    <property type="entry name" value="Phenylalanine--tRNA ligase beta subunit"/>
    <property type="match status" value="1"/>
</dbReference>
<evidence type="ECO:0000256" key="14">
    <source>
        <dbReference type="ARBA" id="ARBA00049255"/>
    </source>
</evidence>
<dbReference type="GO" id="GO:0000049">
    <property type="term" value="F:tRNA binding"/>
    <property type="evidence" value="ECO:0007669"/>
    <property type="project" value="UniProtKB-UniRule"/>
</dbReference>
<proteinExistence type="inferred from homology"/>
<evidence type="ECO:0000256" key="16">
    <source>
        <dbReference type="PROSITE-ProRule" id="PRU00209"/>
    </source>
</evidence>
<comment type="cofactor">
    <cofactor evidence="15">
        <name>Mg(2+)</name>
        <dbReference type="ChEBI" id="CHEBI:18420"/>
    </cofactor>
    <text evidence="15">Binds 2 magnesium ions per tetramer.</text>
</comment>
<dbReference type="RefSeq" id="WP_157988303.1">
    <property type="nucleotide sequence ID" value="NZ_LR217715.1"/>
</dbReference>
<dbReference type="InterPro" id="IPR020825">
    <property type="entry name" value="Phe-tRNA_synthase-like_B3/B4"/>
</dbReference>
<evidence type="ECO:0000256" key="6">
    <source>
        <dbReference type="ARBA" id="ARBA00022598"/>
    </source>
</evidence>
<keyword evidence="12 15" id="KW-0648">Protein biosynthesis</keyword>
<keyword evidence="11 16" id="KW-0694">RNA-binding</keyword>
<dbReference type="PROSITE" id="PS51483">
    <property type="entry name" value="B5"/>
    <property type="match status" value="1"/>
</dbReference>
<dbReference type="FunFam" id="3.30.70.380:FF:000001">
    <property type="entry name" value="Phenylalanine--tRNA ligase beta subunit"/>
    <property type="match status" value="1"/>
</dbReference>
<dbReference type="Gene3D" id="3.30.930.10">
    <property type="entry name" value="Bira Bifunctional Protein, Domain 2"/>
    <property type="match status" value="1"/>
</dbReference>
<dbReference type="Pfam" id="PF03484">
    <property type="entry name" value="B5"/>
    <property type="match status" value="1"/>
</dbReference>
<dbReference type="SUPFAM" id="SSF56037">
    <property type="entry name" value="PheT/TilS domain"/>
    <property type="match status" value="1"/>
</dbReference>
<dbReference type="GO" id="GO:0005524">
    <property type="term" value="F:ATP binding"/>
    <property type="evidence" value="ECO:0007669"/>
    <property type="project" value="UniProtKB-UniRule"/>
</dbReference>
<evidence type="ECO:0000313" key="20">
    <source>
        <dbReference type="EMBL" id="VFP82887.1"/>
    </source>
</evidence>
<dbReference type="Pfam" id="PF17759">
    <property type="entry name" value="tRNA_synthFbeta"/>
    <property type="match status" value="1"/>
</dbReference>
<feature type="domain" description="FDX-ACB" evidence="18">
    <location>
        <begin position="702"/>
        <end position="796"/>
    </location>
</feature>
<feature type="domain" description="TRNA-binding" evidence="17">
    <location>
        <begin position="39"/>
        <end position="148"/>
    </location>
</feature>
<dbReference type="OrthoDB" id="9805455at2"/>
<dbReference type="InterPro" id="IPR009061">
    <property type="entry name" value="DNA-bd_dom_put_sf"/>
</dbReference>
<comment type="catalytic activity">
    <reaction evidence="14 15">
        <text>tRNA(Phe) + L-phenylalanine + ATP = L-phenylalanyl-tRNA(Phe) + AMP + diphosphate + H(+)</text>
        <dbReference type="Rhea" id="RHEA:19413"/>
        <dbReference type="Rhea" id="RHEA-COMP:9668"/>
        <dbReference type="Rhea" id="RHEA-COMP:9699"/>
        <dbReference type="ChEBI" id="CHEBI:15378"/>
        <dbReference type="ChEBI" id="CHEBI:30616"/>
        <dbReference type="ChEBI" id="CHEBI:33019"/>
        <dbReference type="ChEBI" id="CHEBI:58095"/>
        <dbReference type="ChEBI" id="CHEBI:78442"/>
        <dbReference type="ChEBI" id="CHEBI:78531"/>
        <dbReference type="ChEBI" id="CHEBI:456215"/>
        <dbReference type="EC" id="6.1.1.20"/>
    </reaction>
</comment>
<gene>
    <name evidence="15 20" type="primary">pheT</name>
    <name evidence="20" type="ORF">ERCIKOCA2762_127</name>
</gene>
<feature type="domain" description="B5" evidence="19">
    <location>
        <begin position="400"/>
        <end position="477"/>
    </location>
</feature>
<dbReference type="FunFam" id="3.30.56.10:FF:000002">
    <property type="entry name" value="Phenylalanine--tRNA ligase beta subunit"/>
    <property type="match status" value="1"/>
</dbReference>
<feature type="binding site" evidence="15">
    <location>
        <position position="455"/>
    </location>
    <ligand>
        <name>Mg(2+)</name>
        <dbReference type="ChEBI" id="CHEBI:18420"/>
        <note>shared with alpha subunit</note>
    </ligand>
</feature>
<dbReference type="HAMAP" id="MF_00283">
    <property type="entry name" value="Phe_tRNA_synth_beta1"/>
    <property type="match status" value="1"/>
</dbReference>
<dbReference type="InterPro" id="IPR045864">
    <property type="entry name" value="aa-tRNA-synth_II/BPL/LPL"/>
</dbReference>
<dbReference type="GO" id="GO:0004826">
    <property type="term" value="F:phenylalanine-tRNA ligase activity"/>
    <property type="evidence" value="ECO:0007669"/>
    <property type="project" value="UniProtKB-UniRule"/>
</dbReference>
<dbReference type="CDD" id="cd02796">
    <property type="entry name" value="tRNA_bind_bactPheRS"/>
    <property type="match status" value="1"/>
</dbReference>
<dbReference type="AlphaFoldDB" id="A0A451D9D3"/>